<dbReference type="EMBL" id="CP011859">
    <property type="protein sequence ID" value="AQY22857.1"/>
    <property type="molecule type" value="Genomic_DNA"/>
</dbReference>
<dbReference type="InterPro" id="IPR002104">
    <property type="entry name" value="Integrase_catalytic"/>
</dbReference>
<keyword evidence="3" id="KW-0472">Membrane</keyword>
<dbReference type="Pfam" id="PF00589">
    <property type="entry name" value="Phage_integrase"/>
    <property type="match status" value="1"/>
</dbReference>
<dbReference type="Gene3D" id="1.10.443.10">
    <property type="entry name" value="Intergrase catalytic core"/>
    <property type="match status" value="1"/>
</dbReference>
<gene>
    <name evidence="5" type="primary">xerD</name>
    <name evidence="5" type="ORF">AB406_1916</name>
</gene>
<accession>A0A1A5FL14</accession>
<keyword evidence="3" id="KW-0812">Transmembrane</keyword>
<evidence type="ECO:0000313" key="6">
    <source>
        <dbReference type="Proteomes" id="UP000189883"/>
    </source>
</evidence>
<dbReference type="SUPFAM" id="SSF52540">
    <property type="entry name" value="P-loop containing nucleoside triphosphate hydrolases"/>
    <property type="match status" value="1"/>
</dbReference>
<evidence type="ECO:0000259" key="4">
    <source>
        <dbReference type="PROSITE" id="PS51898"/>
    </source>
</evidence>
<dbReference type="Gene3D" id="3.40.50.300">
    <property type="entry name" value="P-loop containing nucleotide triphosphate hydrolases"/>
    <property type="match status" value="1"/>
</dbReference>
<name>A0A1A5FL14_RIEAN</name>
<sequence length="501" mass="58462">MTIDYISKEESLLLIEKCKNPKYKCIILLMLDCGFRVSETVTLRLKNFDFQKRTITVKSLKKKNENYRTIPISDRLYRAIAHYLEQTKIPITQPENYLFPSYTHKGHLCRKTVWKVLKAYGKKLGIQNLHPHTLRHTFATHHLNNGTKLEEIKTMLGHSSYDTTLIYAQIPTEQLSKKIEAVTTQKRNFWVRIQQKFFPPKKTKLINLSFNKNYFTIGRNEELSKLNVNAELGINTIIIGDIGTGKTHLLENLKTNKKILKFEDDRMAKKSLMYMMLHLLKGDKENMLSLLYGDIGIEAVEKKIQRESALFICDKIMTIVEPKEYILLIDNITDITTASKRIIERLKDTFVIICAARYIKNSNTSFLWNFEKIDLKNLSRENAIKFIQQNSFGLEVESWEDFRNHIYQQTNGNPRAMAEMIDRYRKEPFLTLDIVKNIKHSGALPEIDFTFIIVVFLGIITALRYASRELDEPALRMIGSIGLILLIISRPLFKELKRKFI</sequence>
<keyword evidence="2" id="KW-0233">DNA recombination</keyword>
<dbReference type="GO" id="GO:0015074">
    <property type="term" value="P:DNA integration"/>
    <property type="evidence" value="ECO:0007669"/>
    <property type="project" value="InterPro"/>
</dbReference>
<evidence type="ECO:0000313" key="5">
    <source>
        <dbReference type="EMBL" id="AQY22857.1"/>
    </source>
</evidence>
<feature type="domain" description="Tyr recombinase" evidence="4">
    <location>
        <begin position="1"/>
        <end position="180"/>
    </location>
</feature>
<organism evidence="5 6">
    <name type="scientific">Riemerella anatipestifer</name>
    <name type="common">Moraxella anatipestifer</name>
    <dbReference type="NCBI Taxonomy" id="34085"/>
    <lineage>
        <taxon>Bacteria</taxon>
        <taxon>Pseudomonadati</taxon>
        <taxon>Bacteroidota</taxon>
        <taxon>Flavobacteriia</taxon>
        <taxon>Flavobacteriales</taxon>
        <taxon>Weeksellaceae</taxon>
        <taxon>Riemerella</taxon>
    </lineage>
</organism>
<dbReference type="InterPro" id="IPR013762">
    <property type="entry name" value="Integrase-like_cat_sf"/>
</dbReference>
<dbReference type="GO" id="GO:0007059">
    <property type="term" value="P:chromosome segregation"/>
    <property type="evidence" value="ECO:0007669"/>
    <property type="project" value="UniProtKB-KW"/>
</dbReference>
<evidence type="ECO:0000256" key="3">
    <source>
        <dbReference type="SAM" id="Phobius"/>
    </source>
</evidence>
<dbReference type="PROSITE" id="PS51898">
    <property type="entry name" value="TYR_RECOMBINASE"/>
    <property type="match status" value="1"/>
</dbReference>
<dbReference type="GO" id="GO:0006310">
    <property type="term" value="P:DNA recombination"/>
    <property type="evidence" value="ECO:0007669"/>
    <property type="project" value="UniProtKB-KW"/>
</dbReference>
<dbReference type="PANTHER" id="PTHR30349">
    <property type="entry name" value="PHAGE INTEGRASE-RELATED"/>
    <property type="match status" value="1"/>
</dbReference>
<dbReference type="InterPro" id="IPR027417">
    <property type="entry name" value="P-loop_NTPase"/>
</dbReference>
<reference evidence="5 6" key="1">
    <citation type="submission" date="2015-06" db="EMBL/GenBank/DDBJ databases">
        <title>R. anatipestifer strain HXb2 is the most virulent strain so far, and the genome sequence would help us uncover the pathogenesis.</title>
        <authorList>
            <person name="Hu Q."/>
            <person name="Qi J."/>
            <person name="Bo H."/>
            <person name="Liu G."/>
            <person name="Tao M."/>
            <person name="Ding Y."/>
            <person name="Xue Y."/>
        </authorList>
    </citation>
    <scope>NUCLEOTIDE SEQUENCE [LARGE SCALE GENOMIC DNA]</scope>
    <source>
        <strain evidence="5 6">HXb2</strain>
    </source>
</reference>
<dbReference type="PANTHER" id="PTHR30349:SF81">
    <property type="entry name" value="TYROSINE RECOMBINASE XERC"/>
    <property type="match status" value="1"/>
</dbReference>
<dbReference type="SUPFAM" id="SSF56349">
    <property type="entry name" value="DNA breaking-rejoining enzymes"/>
    <property type="match status" value="1"/>
</dbReference>
<feature type="transmembrane region" description="Helical" evidence="3">
    <location>
        <begin position="473"/>
        <end position="493"/>
    </location>
</feature>
<dbReference type="GO" id="GO:0003677">
    <property type="term" value="F:DNA binding"/>
    <property type="evidence" value="ECO:0007669"/>
    <property type="project" value="InterPro"/>
</dbReference>
<feature type="transmembrane region" description="Helical" evidence="3">
    <location>
        <begin position="449"/>
        <end position="467"/>
    </location>
</feature>
<dbReference type="AlphaFoldDB" id="A0A1A5FL14"/>
<dbReference type="InterPro" id="IPR050090">
    <property type="entry name" value="Tyrosine_recombinase_XerCD"/>
</dbReference>
<proteinExistence type="predicted"/>
<evidence type="ECO:0000256" key="2">
    <source>
        <dbReference type="ARBA" id="ARBA00023172"/>
    </source>
</evidence>
<dbReference type="InterPro" id="IPR011010">
    <property type="entry name" value="DNA_brk_join_enz"/>
</dbReference>
<keyword evidence="3" id="KW-1133">Transmembrane helix</keyword>
<evidence type="ECO:0000256" key="1">
    <source>
        <dbReference type="ARBA" id="ARBA00022829"/>
    </source>
</evidence>
<dbReference type="Proteomes" id="UP000189883">
    <property type="component" value="Chromosome"/>
</dbReference>
<protein>
    <submittedName>
        <fullName evidence="5">Tyrosine recombinase XerD</fullName>
    </submittedName>
</protein>
<keyword evidence="1" id="KW-0159">Chromosome partition</keyword>